<protein>
    <recommendedName>
        <fullName evidence="3">ENR1 protein</fullName>
    </recommendedName>
</protein>
<keyword evidence="2" id="KW-1185">Reference proteome</keyword>
<name>A0A8C7E2U7_NAJNA</name>
<organism evidence="1 2">
    <name type="scientific">Naja naja</name>
    <name type="common">Indian cobra</name>
    <dbReference type="NCBI Taxonomy" id="35670"/>
    <lineage>
        <taxon>Eukaryota</taxon>
        <taxon>Metazoa</taxon>
        <taxon>Chordata</taxon>
        <taxon>Craniata</taxon>
        <taxon>Vertebrata</taxon>
        <taxon>Euteleostomi</taxon>
        <taxon>Lepidosauria</taxon>
        <taxon>Squamata</taxon>
        <taxon>Bifurcata</taxon>
        <taxon>Unidentata</taxon>
        <taxon>Episquamata</taxon>
        <taxon>Toxicofera</taxon>
        <taxon>Serpentes</taxon>
        <taxon>Colubroidea</taxon>
        <taxon>Elapidae</taxon>
        <taxon>Elapinae</taxon>
        <taxon>Naja</taxon>
    </lineage>
</organism>
<evidence type="ECO:0000313" key="2">
    <source>
        <dbReference type="Proteomes" id="UP000694559"/>
    </source>
</evidence>
<proteinExistence type="predicted"/>
<accession>A0A8C7E2U7</accession>
<evidence type="ECO:0000313" key="1">
    <source>
        <dbReference type="Ensembl" id="ENSNNAP00000019708.1"/>
    </source>
</evidence>
<dbReference type="Ensembl" id="ENSNNAT00000020686.1">
    <property type="protein sequence ID" value="ENSNNAP00000019708.1"/>
    <property type="gene ID" value="ENSNNAG00000013146.1"/>
</dbReference>
<evidence type="ECO:0008006" key="3">
    <source>
        <dbReference type="Google" id="ProtNLM"/>
    </source>
</evidence>
<sequence length="331" mass="38492">MGYTVHPDTIPREQNRKWIYLIRVKTSNTCYQHTCNKVNITFPVPENWLGKGVSSYFWQKGFQDEYGFGIDGTGPDPGIVLKIQVLKHDLNPLSHSLFHSYYEEVRKVQEISLPPVAHNMFLSLAETIAKELMVTNCFVCGGTNMGEQWPWEAQEVNYTHVRANPQNFTFRRTGEEVWAVTTNLVGNICYHRNKTSGRTVNVGSLRCFGTWDNQTWWSGENNTKPEKELEKITEMFFLNDPEDNTFEWKAPDGLYWICGKFAYSKLRKGWYGSCVLGAIRPSFFLLPLKQRQVLGVPVYEEIGNVRDKRDTQNIHRGIWKDEDWPLERIIH</sequence>
<dbReference type="GeneTree" id="ENSGT00940000165291"/>
<reference evidence="1" key="1">
    <citation type="submission" date="2025-08" db="UniProtKB">
        <authorList>
            <consortium name="Ensembl"/>
        </authorList>
    </citation>
    <scope>IDENTIFICATION</scope>
</reference>
<dbReference type="OrthoDB" id="9909653at2759"/>
<dbReference type="AlphaFoldDB" id="A0A8C7E2U7"/>
<dbReference type="Proteomes" id="UP000694559">
    <property type="component" value="Unplaced"/>
</dbReference>
<dbReference type="OMA" id="CAAGHCN"/>
<reference evidence="1" key="2">
    <citation type="submission" date="2025-09" db="UniProtKB">
        <authorList>
            <consortium name="Ensembl"/>
        </authorList>
    </citation>
    <scope>IDENTIFICATION</scope>
</reference>